<dbReference type="Pfam" id="PF01699">
    <property type="entry name" value="Na_Ca_ex"/>
    <property type="match status" value="2"/>
</dbReference>
<dbReference type="FunFam" id="1.20.1420.30:FF:000039">
    <property type="entry name" value="WGS project CABT00000000 data, contig 2.3"/>
    <property type="match status" value="1"/>
</dbReference>
<dbReference type="PANTHER" id="PTHR10846:SF8">
    <property type="entry name" value="INNER MEMBRANE PROTEIN YRBG"/>
    <property type="match status" value="1"/>
</dbReference>
<keyword evidence="6 8" id="KW-0472">Membrane</keyword>
<reference evidence="10 11" key="1">
    <citation type="journal article" date="2018" name="IMA Fungus">
        <title>IMA Genome-F 9: Draft genome sequence of Annulohypoxylon stygium, Aspergillus mulundensis, Berkeleyomyces basicola (syn. Thielaviopsis basicola), Ceratocystis smalleyi, two Cercospora beticola strains, Coleophoma cylindrospora, Fusarium fracticaudum, Phialophora cf. hyalina, and Morchella septimelata.</title>
        <authorList>
            <person name="Wingfield B.D."/>
            <person name="Bills G.F."/>
            <person name="Dong Y."/>
            <person name="Huang W."/>
            <person name="Nel W.J."/>
            <person name="Swalarsk-Parry B.S."/>
            <person name="Vaghefi N."/>
            <person name="Wilken P.M."/>
            <person name="An Z."/>
            <person name="de Beer Z.W."/>
            <person name="De Vos L."/>
            <person name="Chen L."/>
            <person name="Duong T.A."/>
            <person name="Gao Y."/>
            <person name="Hammerbacher A."/>
            <person name="Kikkert J.R."/>
            <person name="Li Y."/>
            <person name="Li H."/>
            <person name="Li K."/>
            <person name="Li Q."/>
            <person name="Liu X."/>
            <person name="Ma X."/>
            <person name="Naidoo K."/>
            <person name="Pethybridge S.J."/>
            <person name="Sun J."/>
            <person name="Steenkamp E.T."/>
            <person name="van der Nest M.A."/>
            <person name="van Wyk S."/>
            <person name="Wingfield M.J."/>
            <person name="Xiong C."/>
            <person name="Yue Q."/>
            <person name="Zhang X."/>
        </authorList>
    </citation>
    <scope>NUCLEOTIDE SEQUENCE [LARGE SCALE GENOMIC DNA]</scope>
    <source>
        <strain evidence="10 11">BP 5553</strain>
    </source>
</reference>
<evidence type="ECO:0000256" key="2">
    <source>
        <dbReference type="ARBA" id="ARBA00005364"/>
    </source>
</evidence>
<evidence type="ECO:0000313" key="11">
    <source>
        <dbReference type="Proteomes" id="UP000254866"/>
    </source>
</evidence>
<dbReference type="InterPro" id="IPR004481">
    <property type="entry name" value="K/Na/Ca-exchanger"/>
</dbReference>
<dbReference type="GO" id="GO:0006874">
    <property type="term" value="P:intracellular calcium ion homeostasis"/>
    <property type="evidence" value="ECO:0007669"/>
    <property type="project" value="TreeGrafter"/>
</dbReference>
<dbReference type="OrthoDB" id="2127281at2759"/>
<dbReference type="GO" id="GO:0005262">
    <property type="term" value="F:calcium channel activity"/>
    <property type="evidence" value="ECO:0007669"/>
    <property type="project" value="TreeGrafter"/>
</dbReference>
<sequence>MNWDSICYDAAAFTAGLFLLEYGADRFIDHTAIVARQLGVSQTLVALLTAGAEWEELAVVVASILQGRSPLALGNIIGSSISNILGAFSLGLVFHPGRIAFDRSAKIYTVLLFLVTSNFTVVALTKNLGRLAGGIFIGVFALYLVSVSYVIYKGVLSVPEDSDSDDSDDDGSNEGNSAEVQHDHPPAEITPLLPNNASRERSAHGWKHTLIYHIAQLILGFIALSLSGYVLSHSAASIADAFDLSGTVLGVTVLSFATTLPEKFVAVISGTRGHGGIVVASTAGSNIFLLTLCLGITLVAGNQKELADSLIPFELLVTWASSALFLLIVLLGSRRWIGGMLLILYLTFIVLEFTMYRR</sequence>
<dbReference type="InterPro" id="IPR004837">
    <property type="entry name" value="NaCa_Exmemb"/>
</dbReference>
<dbReference type="GO" id="GO:0008273">
    <property type="term" value="F:calcium, potassium:sodium antiporter activity"/>
    <property type="evidence" value="ECO:0007669"/>
    <property type="project" value="TreeGrafter"/>
</dbReference>
<keyword evidence="4 8" id="KW-0812">Transmembrane</keyword>
<evidence type="ECO:0000259" key="9">
    <source>
        <dbReference type="Pfam" id="PF01699"/>
    </source>
</evidence>
<feature type="transmembrane region" description="Helical" evidence="8">
    <location>
        <begin position="277"/>
        <end position="299"/>
    </location>
</feature>
<protein>
    <recommendedName>
        <fullName evidence="9">Sodium/calcium exchanger membrane region domain-containing protein</fullName>
    </recommendedName>
</protein>
<feature type="domain" description="Sodium/calcium exchanger membrane region" evidence="9">
    <location>
        <begin position="214"/>
        <end position="351"/>
    </location>
</feature>
<evidence type="ECO:0000256" key="7">
    <source>
        <dbReference type="SAM" id="MobiDB-lite"/>
    </source>
</evidence>
<dbReference type="GeneID" id="43602115"/>
<dbReference type="RefSeq" id="XP_031865796.1">
    <property type="nucleotide sequence ID" value="XM_032017889.1"/>
</dbReference>
<proteinExistence type="inferred from homology"/>
<keyword evidence="3" id="KW-0813">Transport</keyword>
<evidence type="ECO:0000256" key="6">
    <source>
        <dbReference type="ARBA" id="ARBA00023136"/>
    </source>
</evidence>
<dbReference type="Gene3D" id="1.20.1420.30">
    <property type="entry name" value="NCX, central ion-binding region"/>
    <property type="match status" value="2"/>
</dbReference>
<feature type="transmembrane region" description="Helical" evidence="8">
    <location>
        <begin position="72"/>
        <end position="95"/>
    </location>
</feature>
<accession>A0A370TC95</accession>
<feature type="region of interest" description="Disordered" evidence="7">
    <location>
        <begin position="159"/>
        <end position="194"/>
    </location>
</feature>
<comment type="caution">
    <text evidence="10">The sequence shown here is derived from an EMBL/GenBank/DDBJ whole genome shotgun (WGS) entry which is preliminary data.</text>
</comment>
<dbReference type="AlphaFoldDB" id="A0A370TC95"/>
<feature type="transmembrane region" description="Helical" evidence="8">
    <location>
        <begin position="107"/>
        <end position="124"/>
    </location>
</feature>
<dbReference type="EMBL" id="NPIC01000011">
    <property type="protein sequence ID" value="RDL31864.1"/>
    <property type="molecule type" value="Genomic_DNA"/>
</dbReference>
<evidence type="ECO:0000256" key="5">
    <source>
        <dbReference type="ARBA" id="ARBA00022989"/>
    </source>
</evidence>
<name>A0A370TC95_9HELO</name>
<dbReference type="Proteomes" id="UP000254866">
    <property type="component" value="Unassembled WGS sequence"/>
</dbReference>
<keyword evidence="5 8" id="KW-1133">Transmembrane helix</keyword>
<dbReference type="GO" id="GO:0005886">
    <property type="term" value="C:plasma membrane"/>
    <property type="evidence" value="ECO:0007669"/>
    <property type="project" value="TreeGrafter"/>
</dbReference>
<feature type="transmembrane region" description="Helical" evidence="8">
    <location>
        <begin position="238"/>
        <end position="257"/>
    </location>
</feature>
<feature type="domain" description="Sodium/calcium exchanger membrane region" evidence="9">
    <location>
        <begin position="11"/>
        <end position="146"/>
    </location>
</feature>
<gene>
    <name evidence="10" type="ORF">BP5553_09266</name>
</gene>
<keyword evidence="11" id="KW-1185">Reference proteome</keyword>
<dbReference type="InterPro" id="IPR044880">
    <property type="entry name" value="NCX_ion-bd_dom_sf"/>
</dbReference>
<organism evidence="10 11">
    <name type="scientific">Venustampulla echinocandica</name>
    <dbReference type="NCBI Taxonomy" id="2656787"/>
    <lineage>
        <taxon>Eukaryota</taxon>
        <taxon>Fungi</taxon>
        <taxon>Dikarya</taxon>
        <taxon>Ascomycota</taxon>
        <taxon>Pezizomycotina</taxon>
        <taxon>Leotiomycetes</taxon>
        <taxon>Helotiales</taxon>
        <taxon>Pleuroascaceae</taxon>
        <taxon>Venustampulla</taxon>
    </lineage>
</organism>
<feature type="transmembrane region" description="Helical" evidence="8">
    <location>
        <begin position="131"/>
        <end position="152"/>
    </location>
</feature>
<dbReference type="STRING" id="2656787.A0A370TC95"/>
<evidence type="ECO:0000256" key="3">
    <source>
        <dbReference type="ARBA" id="ARBA00022449"/>
    </source>
</evidence>
<evidence type="ECO:0000313" key="10">
    <source>
        <dbReference type="EMBL" id="RDL31864.1"/>
    </source>
</evidence>
<evidence type="ECO:0000256" key="8">
    <source>
        <dbReference type="SAM" id="Phobius"/>
    </source>
</evidence>
<evidence type="ECO:0000256" key="4">
    <source>
        <dbReference type="ARBA" id="ARBA00022692"/>
    </source>
</evidence>
<comment type="subcellular location">
    <subcellularLocation>
        <location evidence="1">Membrane</location>
        <topology evidence="1">Multi-pass membrane protein</topology>
    </subcellularLocation>
</comment>
<feature type="transmembrane region" description="Helical" evidence="8">
    <location>
        <begin position="336"/>
        <end position="356"/>
    </location>
</feature>
<feature type="transmembrane region" description="Helical" evidence="8">
    <location>
        <begin position="210"/>
        <end position="231"/>
    </location>
</feature>
<comment type="similarity">
    <text evidence="2">Belongs to the Ca(2+):cation antiporter (CaCA) (TC 2.A.19) family. SLC24A subfamily.</text>
</comment>
<dbReference type="PANTHER" id="PTHR10846">
    <property type="entry name" value="SODIUM/POTASSIUM/CALCIUM EXCHANGER"/>
    <property type="match status" value="1"/>
</dbReference>
<feature type="transmembrane region" description="Helical" evidence="8">
    <location>
        <begin position="311"/>
        <end position="330"/>
    </location>
</feature>
<feature type="compositionally biased region" description="Acidic residues" evidence="7">
    <location>
        <begin position="160"/>
        <end position="172"/>
    </location>
</feature>
<evidence type="ECO:0000256" key="1">
    <source>
        <dbReference type="ARBA" id="ARBA00004141"/>
    </source>
</evidence>
<keyword evidence="3" id="KW-0050">Antiport</keyword>